<comment type="caution">
    <text evidence="8">The sequence shown here is derived from an EMBL/GenBank/DDBJ whole genome shotgun (WGS) entry which is preliminary data.</text>
</comment>
<dbReference type="PIRSF" id="PIRSF006648">
    <property type="entry name" value="DrrB"/>
    <property type="match status" value="1"/>
</dbReference>
<dbReference type="PRINTS" id="PR00164">
    <property type="entry name" value="ABC2TRNSPORT"/>
</dbReference>
<dbReference type="PANTHER" id="PTHR43229">
    <property type="entry name" value="NODULATION PROTEIN J"/>
    <property type="match status" value="1"/>
</dbReference>
<keyword evidence="4 6" id="KW-0472">Membrane</keyword>
<evidence type="ECO:0000256" key="3">
    <source>
        <dbReference type="ARBA" id="ARBA00022989"/>
    </source>
</evidence>
<feature type="domain" description="ABC transmembrane type-2" evidence="7">
    <location>
        <begin position="38"/>
        <end position="269"/>
    </location>
</feature>
<feature type="transmembrane region" description="Helical" evidence="6">
    <location>
        <begin position="129"/>
        <end position="150"/>
    </location>
</feature>
<evidence type="ECO:0000256" key="4">
    <source>
        <dbReference type="ARBA" id="ARBA00023136"/>
    </source>
</evidence>
<organism evidence="8 9">
    <name type="scientific">Actinophytocola gossypii</name>
    <dbReference type="NCBI Taxonomy" id="2812003"/>
    <lineage>
        <taxon>Bacteria</taxon>
        <taxon>Bacillati</taxon>
        <taxon>Actinomycetota</taxon>
        <taxon>Actinomycetes</taxon>
        <taxon>Pseudonocardiales</taxon>
        <taxon>Pseudonocardiaceae</taxon>
    </lineage>
</organism>
<feature type="transmembrane region" description="Helical" evidence="6">
    <location>
        <begin position="44"/>
        <end position="61"/>
    </location>
</feature>
<dbReference type="RefSeq" id="WP_260194695.1">
    <property type="nucleotide sequence ID" value="NZ_JAFFZE010000022.1"/>
</dbReference>
<evidence type="ECO:0000256" key="6">
    <source>
        <dbReference type="RuleBase" id="RU361157"/>
    </source>
</evidence>
<dbReference type="EMBL" id="JAFFZE010000022">
    <property type="protein sequence ID" value="MCT2586832.1"/>
    <property type="molecule type" value="Genomic_DNA"/>
</dbReference>
<evidence type="ECO:0000256" key="2">
    <source>
        <dbReference type="ARBA" id="ARBA00022692"/>
    </source>
</evidence>
<dbReference type="Proteomes" id="UP001156441">
    <property type="component" value="Unassembled WGS sequence"/>
</dbReference>
<comment type="similarity">
    <text evidence="6">Belongs to the ABC-2 integral membrane protein family.</text>
</comment>
<keyword evidence="5" id="KW-0046">Antibiotic resistance</keyword>
<name>A0ABT2JG38_9PSEU</name>
<dbReference type="InterPro" id="IPR000412">
    <property type="entry name" value="ABC_2_transport"/>
</dbReference>
<sequence length="272" mass="28878">MTTDVTTPASTGRVLGPVRASLIFVEALWTWYRRNWRATVVSSVVQPVLFLLALGFGLGSQVRPTEATGGLEYVVYLAPALLVATAAQIGAFESTYPVLSSFKWQQTYLAIAATPVSPGQILAGHLTWIGVRLGGSGAVYLLVAAVLGVLTGPGVLVTLLVAVLTGLAVAAPITAYAATIESEGQQFNAIFRFVVMPMTLFAGAFFPIEQLPAWIRPVAWITPVWHGTELGRGVVFGGLEWLPALGHLAFLLALFAAGAALATRNYRRRLSA</sequence>
<comment type="subcellular location">
    <subcellularLocation>
        <location evidence="6">Cell membrane</location>
        <topology evidence="6">Multi-pass membrane protein</topology>
    </subcellularLocation>
    <subcellularLocation>
        <location evidence="1">Membrane</location>
        <topology evidence="1">Multi-pass membrane protein</topology>
    </subcellularLocation>
</comment>
<evidence type="ECO:0000256" key="1">
    <source>
        <dbReference type="ARBA" id="ARBA00004141"/>
    </source>
</evidence>
<reference evidence="8 9" key="1">
    <citation type="submission" date="2021-02" db="EMBL/GenBank/DDBJ databases">
        <title>Actinophytocola xerophila sp. nov., isolated from soil of cotton cropping field.</title>
        <authorList>
            <person name="Huang R."/>
            <person name="Chen X."/>
            <person name="Ge X."/>
            <person name="Liu W."/>
        </authorList>
    </citation>
    <scope>NUCLEOTIDE SEQUENCE [LARGE SCALE GENOMIC DNA]</scope>
    <source>
        <strain evidence="8 9">S1-96</strain>
    </source>
</reference>
<feature type="transmembrane region" description="Helical" evidence="6">
    <location>
        <begin position="241"/>
        <end position="262"/>
    </location>
</feature>
<feature type="transmembrane region" description="Helical" evidence="6">
    <location>
        <begin position="156"/>
        <end position="177"/>
    </location>
</feature>
<evidence type="ECO:0000256" key="5">
    <source>
        <dbReference type="ARBA" id="ARBA00023251"/>
    </source>
</evidence>
<keyword evidence="9" id="KW-1185">Reference proteome</keyword>
<dbReference type="InterPro" id="IPR047817">
    <property type="entry name" value="ABC2_TM_bact-type"/>
</dbReference>
<keyword evidence="2 6" id="KW-0812">Transmembrane</keyword>
<protein>
    <recommendedName>
        <fullName evidence="6">Transport permease protein</fullName>
    </recommendedName>
</protein>
<accession>A0ABT2JG38</accession>
<evidence type="ECO:0000313" key="9">
    <source>
        <dbReference type="Proteomes" id="UP001156441"/>
    </source>
</evidence>
<feature type="transmembrane region" description="Helical" evidence="6">
    <location>
        <begin position="189"/>
        <end position="208"/>
    </location>
</feature>
<keyword evidence="6" id="KW-0813">Transport</keyword>
<dbReference type="PANTHER" id="PTHR43229:SF2">
    <property type="entry name" value="NODULATION PROTEIN J"/>
    <property type="match status" value="1"/>
</dbReference>
<evidence type="ECO:0000259" key="7">
    <source>
        <dbReference type="PROSITE" id="PS51012"/>
    </source>
</evidence>
<keyword evidence="6" id="KW-1003">Cell membrane</keyword>
<feature type="transmembrane region" description="Helical" evidence="6">
    <location>
        <begin position="73"/>
        <end position="92"/>
    </location>
</feature>
<dbReference type="Pfam" id="PF01061">
    <property type="entry name" value="ABC2_membrane"/>
    <property type="match status" value="1"/>
</dbReference>
<dbReference type="InterPro" id="IPR051784">
    <property type="entry name" value="Nod_factor_ABC_transporter"/>
</dbReference>
<dbReference type="InterPro" id="IPR013525">
    <property type="entry name" value="ABC2_TM"/>
</dbReference>
<evidence type="ECO:0000313" key="8">
    <source>
        <dbReference type="EMBL" id="MCT2586832.1"/>
    </source>
</evidence>
<gene>
    <name evidence="8" type="ORF">JT362_27285</name>
</gene>
<dbReference type="PROSITE" id="PS51012">
    <property type="entry name" value="ABC_TM2"/>
    <property type="match status" value="1"/>
</dbReference>
<keyword evidence="3 6" id="KW-1133">Transmembrane helix</keyword>
<proteinExistence type="inferred from homology"/>